<dbReference type="AlphaFoldDB" id="A0A0D2BD16"/>
<dbReference type="EMBL" id="KN847529">
    <property type="protein sequence ID" value="KIW09339.1"/>
    <property type="molecule type" value="Genomic_DNA"/>
</dbReference>
<dbReference type="VEuPathDB" id="FungiDB:PV09_00243"/>
<reference evidence="1 2" key="1">
    <citation type="submission" date="2015-01" db="EMBL/GenBank/DDBJ databases">
        <title>The Genome Sequence of Ochroconis gallopava CBS43764.</title>
        <authorList>
            <consortium name="The Broad Institute Genomics Platform"/>
            <person name="Cuomo C."/>
            <person name="de Hoog S."/>
            <person name="Gorbushina A."/>
            <person name="Stielow B."/>
            <person name="Teixiera M."/>
            <person name="Abouelleil A."/>
            <person name="Chapman S.B."/>
            <person name="Priest M."/>
            <person name="Young S.K."/>
            <person name="Wortman J."/>
            <person name="Nusbaum C."/>
            <person name="Birren B."/>
        </authorList>
    </citation>
    <scope>NUCLEOTIDE SEQUENCE [LARGE SCALE GENOMIC DNA]</scope>
    <source>
        <strain evidence="1 2">CBS 43764</strain>
    </source>
</reference>
<dbReference type="OrthoDB" id="3898684at2759"/>
<dbReference type="GeneID" id="27308216"/>
<name>A0A0D2BD16_9PEZI</name>
<keyword evidence="2" id="KW-1185">Reference proteome</keyword>
<gene>
    <name evidence="1" type="ORF">PV09_00243</name>
</gene>
<sequence length="185" mass="19930">MTECNCFASALQVSDSLHRTETALASTSFDHILSVARWAAAVVRQYASCSMCSDPSYFTIYVIILRKAASCYSSLAHSSSASSSPGTASSSSGSSSQGWFGATTRVRIGNFEVDTPLDDHTRSVILRTEVRRASEAAAQLESTLDSTSVKATRQVRDEAALTYQRGLVAVLREELAAVERLLYSV</sequence>
<dbReference type="InParanoid" id="A0A0D2BD16"/>
<dbReference type="RefSeq" id="XP_016219208.1">
    <property type="nucleotide sequence ID" value="XM_016352951.1"/>
</dbReference>
<evidence type="ECO:0000313" key="1">
    <source>
        <dbReference type="EMBL" id="KIW09339.1"/>
    </source>
</evidence>
<organism evidence="1 2">
    <name type="scientific">Verruconis gallopava</name>
    <dbReference type="NCBI Taxonomy" id="253628"/>
    <lineage>
        <taxon>Eukaryota</taxon>
        <taxon>Fungi</taxon>
        <taxon>Dikarya</taxon>
        <taxon>Ascomycota</taxon>
        <taxon>Pezizomycotina</taxon>
        <taxon>Dothideomycetes</taxon>
        <taxon>Pleosporomycetidae</taxon>
        <taxon>Venturiales</taxon>
        <taxon>Sympoventuriaceae</taxon>
        <taxon>Verruconis</taxon>
    </lineage>
</organism>
<evidence type="ECO:0000313" key="2">
    <source>
        <dbReference type="Proteomes" id="UP000053259"/>
    </source>
</evidence>
<dbReference type="Proteomes" id="UP000053259">
    <property type="component" value="Unassembled WGS sequence"/>
</dbReference>
<protein>
    <submittedName>
        <fullName evidence="1">Uncharacterized protein</fullName>
    </submittedName>
</protein>
<dbReference type="HOGENOM" id="CLU_1462422_0_0_1"/>
<proteinExistence type="predicted"/>
<accession>A0A0D2BD16</accession>